<dbReference type="STRING" id="1507870.A0A1V8TM81"/>
<feature type="domain" description="UCH catalytic" evidence="9">
    <location>
        <begin position="35"/>
        <end position="507"/>
    </location>
</feature>
<evidence type="ECO:0000256" key="8">
    <source>
        <dbReference type="SAM" id="MobiDB-lite"/>
    </source>
</evidence>
<feature type="compositionally biased region" description="Basic residues" evidence="8">
    <location>
        <begin position="420"/>
        <end position="430"/>
    </location>
</feature>
<dbReference type="Gene3D" id="3.40.532.10">
    <property type="entry name" value="Peptidase C12, ubiquitin carboxyl-terminal hydrolase"/>
    <property type="match status" value="2"/>
</dbReference>
<dbReference type="PANTHER" id="PTHR10589:SF29">
    <property type="entry name" value="UBIQUITIN CARBOXYL-TERMINAL HYDROLASE"/>
    <property type="match status" value="1"/>
</dbReference>
<keyword evidence="5 6" id="KW-0788">Thiol protease</keyword>
<gene>
    <name evidence="10" type="ORF">B0A48_03129</name>
</gene>
<feature type="active site" description="Proton donor" evidence="6">
    <location>
        <position position="446"/>
    </location>
</feature>
<sequence>MPPKSKKRKDPPISSAIANGTASTPSPPDRATWPGWVELESEPAFFNVMLRDMGVSGVKIHEVMSLDDEMLATLPQPVHALIFLFRYAETDAEVLETQCPEDVWYAEQVPDFACATVAMLNIVMNVAGLSLGSELRDFKSLTQPQDPHSRGEAIDHFDFVKRIHNSFARETDLLIADMHYKEKAAKAKKKLATAKAIATKAAKATERKRWYYAVETPDDAAETPDIQVPSLDSKPGRIRRTPAKLAANGTSPTKGATTVSKSHMKFTASSPMKSVMAESPHVASPPLPATDSVVQEQSPPKLAGNGIKMTPKKIIGLDTDDDHLTEYSNISTPPHMRLLDVSKGALPTSPLAEFTTGTSSDVPTKQRVEMPLTSPLTEFYSSPVKPNPEEPEPSPTVIKSPAQEPASPTPKATASSGVRRSSRAPKPRRKTLAEPDEEEPEEEGFHFCAYLPIGDNIWKLDGMDKFPQNMGPLPSLASGQDWLSVMQPVLQARFGGDVHVNLMAVVADPMLRAKQEIVASARALKEVETALASVVEDWKEMIEGEKGEGLTGMSEAYEVSAADVDDAAFDQSQLDGCDGDLAKLLELRKRTLTEQRRIKAVWRDERESWLRDEAAAKHRRHDYGKFVREWMGALAQQEMLTPLMSST</sequence>
<dbReference type="GO" id="GO:0004843">
    <property type="term" value="F:cysteine-type deubiquitinase activity"/>
    <property type="evidence" value="ECO:0007669"/>
    <property type="project" value="UniProtKB-UniRule"/>
</dbReference>
<dbReference type="InterPro" id="IPR036959">
    <property type="entry name" value="Peptidase_C12_UCH_sf"/>
</dbReference>
<dbReference type="GO" id="GO:0016579">
    <property type="term" value="P:protein deubiquitination"/>
    <property type="evidence" value="ECO:0007669"/>
    <property type="project" value="TreeGrafter"/>
</dbReference>
<keyword evidence="2 6" id="KW-0645">Protease</keyword>
<dbReference type="PANTHER" id="PTHR10589">
    <property type="entry name" value="UBIQUITIN CARBOXYL-TERMINAL HYDROLASE"/>
    <property type="match status" value="1"/>
</dbReference>
<evidence type="ECO:0000256" key="1">
    <source>
        <dbReference type="ARBA" id="ARBA00000707"/>
    </source>
</evidence>
<evidence type="ECO:0000256" key="5">
    <source>
        <dbReference type="ARBA" id="ARBA00022807"/>
    </source>
</evidence>
<keyword evidence="4 6" id="KW-0378">Hydrolase</keyword>
<dbReference type="SUPFAM" id="SSF54001">
    <property type="entry name" value="Cysteine proteinases"/>
    <property type="match status" value="2"/>
</dbReference>
<evidence type="ECO:0000256" key="7">
    <source>
        <dbReference type="RuleBase" id="RU361215"/>
    </source>
</evidence>
<feature type="region of interest" description="Disordered" evidence="8">
    <location>
        <begin position="1"/>
        <end position="30"/>
    </location>
</feature>
<dbReference type="PRINTS" id="PR00707">
    <property type="entry name" value="UBCTHYDRLASE"/>
</dbReference>
<comment type="catalytic activity">
    <reaction evidence="1 6 7">
        <text>Thiol-dependent hydrolysis of ester, thioester, amide, peptide and isopeptide bonds formed by the C-terminal Gly of ubiquitin (a 76-residue protein attached to proteins as an intracellular targeting signal).</text>
        <dbReference type="EC" id="3.4.19.12"/>
    </reaction>
</comment>
<dbReference type="InterPro" id="IPR038765">
    <property type="entry name" value="Papain-like_cys_pep_sf"/>
</dbReference>
<name>A0A1V8TM81_9PEZI</name>
<dbReference type="InParanoid" id="A0A1V8TM81"/>
<dbReference type="Proteomes" id="UP000192596">
    <property type="component" value="Unassembled WGS sequence"/>
</dbReference>
<feature type="site" description="Transition state stabilizer" evidence="6">
    <location>
        <position position="108"/>
    </location>
</feature>
<feature type="region of interest" description="Disordered" evidence="8">
    <location>
        <begin position="278"/>
        <end position="307"/>
    </location>
</feature>
<evidence type="ECO:0000256" key="4">
    <source>
        <dbReference type="ARBA" id="ARBA00022801"/>
    </source>
</evidence>
<organism evidence="10 11">
    <name type="scientific">Cryoendolithus antarcticus</name>
    <dbReference type="NCBI Taxonomy" id="1507870"/>
    <lineage>
        <taxon>Eukaryota</taxon>
        <taxon>Fungi</taxon>
        <taxon>Dikarya</taxon>
        <taxon>Ascomycota</taxon>
        <taxon>Pezizomycotina</taxon>
        <taxon>Dothideomycetes</taxon>
        <taxon>Dothideomycetidae</taxon>
        <taxon>Cladosporiales</taxon>
        <taxon>Cladosporiaceae</taxon>
        <taxon>Cryoendolithus</taxon>
    </lineage>
</organism>
<dbReference type="GO" id="GO:0006511">
    <property type="term" value="P:ubiquitin-dependent protein catabolic process"/>
    <property type="evidence" value="ECO:0007669"/>
    <property type="project" value="UniProtKB-UniRule"/>
</dbReference>
<evidence type="ECO:0000313" key="11">
    <source>
        <dbReference type="Proteomes" id="UP000192596"/>
    </source>
</evidence>
<evidence type="ECO:0000256" key="2">
    <source>
        <dbReference type="ARBA" id="ARBA00022670"/>
    </source>
</evidence>
<feature type="active site" description="Nucleophile" evidence="6">
    <location>
        <position position="114"/>
    </location>
</feature>
<feature type="region of interest" description="Disordered" evidence="8">
    <location>
        <begin position="350"/>
        <end position="443"/>
    </location>
</feature>
<dbReference type="PROSITE" id="PS52048">
    <property type="entry name" value="UCH_DOMAIN"/>
    <property type="match status" value="1"/>
</dbReference>
<reference evidence="11" key="1">
    <citation type="submission" date="2017-03" db="EMBL/GenBank/DDBJ databases">
        <title>Genomes of endolithic fungi from Antarctica.</title>
        <authorList>
            <person name="Coleine C."/>
            <person name="Masonjones S."/>
            <person name="Stajich J.E."/>
        </authorList>
    </citation>
    <scope>NUCLEOTIDE SEQUENCE [LARGE SCALE GENOMIC DNA]</scope>
    <source>
        <strain evidence="11">CCFEE 5527</strain>
    </source>
</reference>
<feature type="site" description="Important for enzyme activity" evidence="6">
    <location>
        <position position="461"/>
    </location>
</feature>
<keyword evidence="11" id="KW-1185">Reference proteome</keyword>
<proteinExistence type="inferred from homology"/>
<dbReference type="GO" id="GO:0005737">
    <property type="term" value="C:cytoplasm"/>
    <property type="evidence" value="ECO:0007669"/>
    <property type="project" value="TreeGrafter"/>
</dbReference>
<evidence type="ECO:0000259" key="9">
    <source>
        <dbReference type="PROSITE" id="PS52048"/>
    </source>
</evidence>
<dbReference type="InterPro" id="IPR001578">
    <property type="entry name" value="Peptidase_C12_UCH"/>
</dbReference>
<dbReference type="EC" id="3.4.19.12" evidence="7"/>
<accession>A0A1V8TM81</accession>
<dbReference type="EMBL" id="NAJO01000005">
    <property type="protein sequence ID" value="OQO12487.1"/>
    <property type="molecule type" value="Genomic_DNA"/>
</dbReference>
<evidence type="ECO:0000256" key="6">
    <source>
        <dbReference type="PROSITE-ProRule" id="PRU01393"/>
    </source>
</evidence>
<comment type="caution">
    <text evidence="10">The sequence shown here is derived from an EMBL/GenBank/DDBJ whole genome shotgun (WGS) entry which is preliminary data.</text>
</comment>
<evidence type="ECO:0000313" key="10">
    <source>
        <dbReference type="EMBL" id="OQO12487.1"/>
    </source>
</evidence>
<comment type="similarity">
    <text evidence="6 7">Belongs to the peptidase C12 family.</text>
</comment>
<dbReference type="OrthoDB" id="1924260at2759"/>
<dbReference type="Pfam" id="PF01088">
    <property type="entry name" value="Peptidase_C12"/>
    <property type="match status" value="2"/>
</dbReference>
<dbReference type="AlphaFoldDB" id="A0A1V8TM81"/>
<evidence type="ECO:0000256" key="3">
    <source>
        <dbReference type="ARBA" id="ARBA00022786"/>
    </source>
</evidence>
<protein>
    <recommendedName>
        <fullName evidence="7">Ubiquitin carboxyl-terminal hydrolase</fullName>
        <ecNumber evidence="7">3.4.19.12</ecNumber>
    </recommendedName>
</protein>
<keyword evidence="3 6" id="KW-0833">Ubl conjugation pathway</keyword>